<dbReference type="Proteomes" id="UP000224915">
    <property type="component" value="Unassembled WGS sequence"/>
</dbReference>
<dbReference type="InterPro" id="IPR002903">
    <property type="entry name" value="RsmH"/>
</dbReference>
<dbReference type="Gene3D" id="1.10.150.170">
    <property type="entry name" value="Putative methyltransferase TM0872, insert domain"/>
    <property type="match status" value="1"/>
</dbReference>
<evidence type="ECO:0000256" key="7">
    <source>
        <dbReference type="SAM" id="MobiDB-lite"/>
    </source>
</evidence>
<keyword evidence="3 6" id="KW-0489">Methyltransferase</keyword>
<feature type="binding site" evidence="6">
    <location>
        <position position="87"/>
    </location>
    <ligand>
        <name>S-adenosyl-L-methionine</name>
        <dbReference type="ChEBI" id="CHEBI:59789"/>
    </ligand>
</feature>
<evidence type="ECO:0000256" key="2">
    <source>
        <dbReference type="ARBA" id="ARBA00022552"/>
    </source>
</evidence>
<dbReference type="SUPFAM" id="SSF53335">
    <property type="entry name" value="S-adenosyl-L-methionine-dependent methyltransferases"/>
    <property type="match status" value="1"/>
</dbReference>
<evidence type="ECO:0000256" key="1">
    <source>
        <dbReference type="ARBA" id="ARBA00010396"/>
    </source>
</evidence>
<dbReference type="PANTHER" id="PTHR11265:SF0">
    <property type="entry name" value="12S RRNA N4-METHYLCYTIDINE METHYLTRANSFERASE"/>
    <property type="match status" value="1"/>
</dbReference>
<keyword evidence="9" id="KW-1185">Reference proteome</keyword>
<dbReference type="RefSeq" id="WP_098468510.1">
    <property type="nucleotide sequence ID" value="NZ_PDJD01000001.1"/>
</dbReference>
<comment type="catalytic activity">
    <reaction evidence="6">
        <text>cytidine(1402) in 16S rRNA + S-adenosyl-L-methionine = N(4)-methylcytidine(1402) in 16S rRNA + S-adenosyl-L-homocysteine + H(+)</text>
        <dbReference type="Rhea" id="RHEA:42928"/>
        <dbReference type="Rhea" id="RHEA-COMP:10286"/>
        <dbReference type="Rhea" id="RHEA-COMP:10287"/>
        <dbReference type="ChEBI" id="CHEBI:15378"/>
        <dbReference type="ChEBI" id="CHEBI:57856"/>
        <dbReference type="ChEBI" id="CHEBI:59789"/>
        <dbReference type="ChEBI" id="CHEBI:74506"/>
        <dbReference type="ChEBI" id="CHEBI:82748"/>
        <dbReference type="EC" id="2.1.1.199"/>
    </reaction>
</comment>
<sequence>MTERSAEDLHVPVLAQRCVDLLAPALGDPGAIMIDATLGMGGHTEAALSQVPGLTVIGIDRDTDALDLASRRLAPFGDRFVPVHATYDEIDEVAAEHAPGGVQGVLMDLGVSSLQLDDDERGFSYSRPALLDMRMDATTGPTAADLLAESEERELVHILRTYGEERSAHRIARAIVSARQATPITTSDQLAEIVKRSVPYAQQKSGGHPAKRTFQALRIAVNRELDILADALPRAVESLAVGGRIVVEAYHSLEDRLVKRELARGALSSAPREWPIEPPTHRPYLELLVRGAEKADDAEVARNPRSASVRLRAAERIRPTPDHMKSDPRRQS</sequence>
<feature type="compositionally biased region" description="Basic and acidic residues" evidence="7">
    <location>
        <begin position="312"/>
        <end position="332"/>
    </location>
</feature>
<dbReference type="AlphaFoldDB" id="A0A2A9D0L0"/>
<feature type="compositionally biased region" description="Basic and acidic residues" evidence="7">
    <location>
        <begin position="293"/>
        <end position="302"/>
    </location>
</feature>
<dbReference type="OrthoDB" id="9806637at2"/>
<dbReference type="PIRSF" id="PIRSF004486">
    <property type="entry name" value="MraW"/>
    <property type="match status" value="1"/>
</dbReference>
<dbReference type="EMBL" id="PDJD01000001">
    <property type="protein sequence ID" value="PFG19379.1"/>
    <property type="molecule type" value="Genomic_DNA"/>
</dbReference>
<evidence type="ECO:0000256" key="6">
    <source>
        <dbReference type="HAMAP-Rule" id="MF_01007"/>
    </source>
</evidence>
<dbReference type="Gene3D" id="3.40.50.150">
    <property type="entry name" value="Vaccinia Virus protein VP39"/>
    <property type="match status" value="1"/>
</dbReference>
<dbReference type="InterPro" id="IPR023397">
    <property type="entry name" value="SAM-dep_MeTrfase_MraW_recog"/>
</dbReference>
<dbReference type="PANTHER" id="PTHR11265">
    <property type="entry name" value="S-ADENOSYL-METHYLTRANSFERASE MRAW"/>
    <property type="match status" value="1"/>
</dbReference>
<evidence type="ECO:0000313" key="8">
    <source>
        <dbReference type="EMBL" id="PFG19379.1"/>
    </source>
</evidence>
<evidence type="ECO:0000313" key="9">
    <source>
        <dbReference type="Proteomes" id="UP000224915"/>
    </source>
</evidence>
<comment type="function">
    <text evidence="6">Specifically methylates the N4 position of cytidine in position 1402 (C1402) of 16S rRNA.</text>
</comment>
<dbReference type="GO" id="GO:0071424">
    <property type="term" value="F:rRNA (cytosine-N4-)-methyltransferase activity"/>
    <property type="evidence" value="ECO:0007669"/>
    <property type="project" value="UniProtKB-UniRule"/>
</dbReference>
<accession>A0A2A9D0L0</accession>
<keyword evidence="2 6" id="KW-0698">rRNA processing</keyword>
<dbReference type="Pfam" id="PF01795">
    <property type="entry name" value="Methyltransf_5"/>
    <property type="match status" value="1"/>
</dbReference>
<dbReference type="NCBIfam" id="TIGR00006">
    <property type="entry name" value="16S rRNA (cytosine(1402)-N(4))-methyltransferase RsmH"/>
    <property type="match status" value="1"/>
</dbReference>
<reference evidence="8 9" key="1">
    <citation type="submission" date="2017-10" db="EMBL/GenBank/DDBJ databases">
        <title>Sequencing the genomes of 1000 actinobacteria strains.</title>
        <authorList>
            <person name="Klenk H.-P."/>
        </authorList>
    </citation>
    <scope>NUCLEOTIDE SEQUENCE [LARGE SCALE GENOMIC DNA]</scope>
    <source>
        <strain evidence="8 9">DSM 21801</strain>
    </source>
</reference>
<feature type="binding site" evidence="6">
    <location>
        <position position="115"/>
    </location>
    <ligand>
        <name>S-adenosyl-L-methionine</name>
        <dbReference type="ChEBI" id="CHEBI:59789"/>
    </ligand>
</feature>
<evidence type="ECO:0000256" key="3">
    <source>
        <dbReference type="ARBA" id="ARBA00022603"/>
    </source>
</evidence>
<name>A0A2A9D0L0_9MICO</name>
<dbReference type="HAMAP" id="MF_01007">
    <property type="entry name" value="16SrRNA_methyltr_H"/>
    <property type="match status" value="1"/>
</dbReference>
<protein>
    <recommendedName>
        <fullName evidence="6">Ribosomal RNA small subunit methyltransferase H</fullName>
        <ecNumber evidence="6">2.1.1.199</ecNumber>
    </recommendedName>
    <alternativeName>
        <fullName evidence="6">16S rRNA m(4)C1402 methyltransferase</fullName>
    </alternativeName>
    <alternativeName>
        <fullName evidence="6">rRNA (cytosine-N(4)-)-methyltransferase RsmH</fullName>
    </alternativeName>
</protein>
<feature type="binding site" evidence="6">
    <location>
        <begin position="41"/>
        <end position="43"/>
    </location>
    <ligand>
        <name>S-adenosyl-L-methionine</name>
        <dbReference type="ChEBI" id="CHEBI:59789"/>
    </ligand>
</feature>
<keyword evidence="6" id="KW-0963">Cytoplasm</keyword>
<dbReference type="EC" id="2.1.1.199" evidence="6"/>
<keyword evidence="4 6" id="KW-0808">Transferase</keyword>
<evidence type="ECO:0000256" key="5">
    <source>
        <dbReference type="ARBA" id="ARBA00022691"/>
    </source>
</evidence>
<comment type="caution">
    <text evidence="8">The sequence shown here is derived from an EMBL/GenBank/DDBJ whole genome shotgun (WGS) entry which is preliminary data.</text>
</comment>
<organism evidence="8 9">
    <name type="scientific">Serinibacter salmoneus</name>
    <dbReference type="NCBI Taxonomy" id="556530"/>
    <lineage>
        <taxon>Bacteria</taxon>
        <taxon>Bacillati</taxon>
        <taxon>Actinomycetota</taxon>
        <taxon>Actinomycetes</taxon>
        <taxon>Micrococcales</taxon>
        <taxon>Beutenbergiaceae</taxon>
        <taxon>Serinibacter</taxon>
    </lineage>
</organism>
<feature type="binding site" evidence="6">
    <location>
        <position position="108"/>
    </location>
    <ligand>
        <name>S-adenosyl-L-methionine</name>
        <dbReference type="ChEBI" id="CHEBI:59789"/>
    </ligand>
</feature>
<keyword evidence="5 6" id="KW-0949">S-adenosyl-L-methionine</keyword>
<dbReference type="GO" id="GO:0005737">
    <property type="term" value="C:cytoplasm"/>
    <property type="evidence" value="ECO:0007669"/>
    <property type="project" value="UniProtKB-SubCell"/>
</dbReference>
<feature type="region of interest" description="Disordered" evidence="7">
    <location>
        <begin position="293"/>
        <end position="332"/>
    </location>
</feature>
<feature type="binding site" evidence="6">
    <location>
        <position position="60"/>
    </location>
    <ligand>
        <name>S-adenosyl-L-methionine</name>
        <dbReference type="ChEBI" id="CHEBI:59789"/>
    </ligand>
</feature>
<dbReference type="SUPFAM" id="SSF81799">
    <property type="entry name" value="Putative methyltransferase TM0872, insert domain"/>
    <property type="match status" value="1"/>
</dbReference>
<comment type="similarity">
    <text evidence="1 6">Belongs to the methyltransferase superfamily. RsmH family.</text>
</comment>
<dbReference type="GO" id="GO:0070475">
    <property type="term" value="P:rRNA base methylation"/>
    <property type="evidence" value="ECO:0007669"/>
    <property type="project" value="UniProtKB-UniRule"/>
</dbReference>
<dbReference type="InterPro" id="IPR029063">
    <property type="entry name" value="SAM-dependent_MTases_sf"/>
</dbReference>
<proteinExistence type="inferred from homology"/>
<evidence type="ECO:0000256" key="4">
    <source>
        <dbReference type="ARBA" id="ARBA00022679"/>
    </source>
</evidence>
<comment type="subcellular location">
    <subcellularLocation>
        <location evidence="6">Cytoplasm</location>
    </subcellularLocation>
</comment>
<gene>
    <name evidence="6" type="primary">rsmH</name>
    <name evidence="8" type="ORF">ATL40_0939</name>
</gene>